<name>A0A1F7RBH2_9BACT</name>
<evidence type="ECO:0000256" key="6">
    <source>
        <dbReference type="ARBA" id="ARBA00023316"/>
    </source>
</evidence>
<evidence type="ECO:0000256" key="5">
    <source>
        <dbReference type="ARBA" id="ARBA00023235"/>
    </source>
</evidence>
<feature type="active site" description="Proton donor/acceptor" evidence="8">
    <location>
        <position position="188"/>
    </location>
</feature>
<comment type="catalytic activity">
    <reaction evidence="1 8">
        <text>L-glutamate = D-glutamate</text>
        <dbReference type="Rhea" id="RHEA:12813"/>
        <dbReference type="ChEBI" id="CHEBI:29985"/>
        <dbReference type="ChEBI" id="CHEBI:29986"/>
        <dbReference type="EC" id="5.1.1.3"/>
    </reaction>
</comment>
<dbReference type="Proteomes" id="UP000178526">
    <property type="component" value="Unassembled WGS sequence"/>
</dbReference>
<feature type="binding site" evidence="8">
    <location>
        <begin position="46"/>
        <end position="47"/>
    </location>
    <ligand>
        <name>substrate</name>
    </ligand>
</feature>
<dbReference type="InterPro" id="IPR015942">
    <property type="entry name" value="Asp/Glu/hydantoin_racemase"/>
</dbReference>
<keyword evidence="6 8" id="KW-0961">Cell wall biogenesis/degradation</keyword>
<evidence type="ECO:0000256" key="1">
    <source>
        <dbReference type="ARBA" id="ARBA00001602"/>
    </source>
</evidence>
<evidence type="ECO:0000313" key="9">
    <source>
        <dbReference type="EMBL" id="OGL38304.1"/>
    </source>
</evidence>
<dbReference type="InterPro" id="IPR001920">
    <property type="entry name" value="Asp/Glu_race"/>
</dbReference>
<dbReference type="PROSITE" id="PS00923">
    <property type="entry name" value="ASP_GLU_RACEMASE_1"/>
    <property type="match status" value="1"/>
</dbReference>
<dbReference type="PANTHER" id="PTHR21198">
    <property type="entry name" value="GLUTAMATE RACEMASE"/>
    <property type="match status" value="1"/>
</dbReference>
<accession>A0A1F7RBH2</accession>
<dbReference type="GO" id="GO:0009252">
    <property type="term" value="P:peptidoglycan biosynthetic process"/>
    <property type="evidence" value="ECO:0007669"/>
    <property type="project" value="UniProtKB-UniRule"/>
</dbReference>
<feature type="binding site" evidence="8">
    <location>
        <begin position="14"/>
        <end position="15"/>
    </location>
    <ligand>
        <name>substrate</name>
    </ligand>
</feature>
<comment type="similarity">
    <text evidence="8">Belongs to the aspartate/glutamate racemases family.</text>
</comment>
<dbReference type="InterPro" id="IPR018187">
    <property type="entry name" value="Asp/Glu_racemase_AS_1"/>
</dbReference>
<evidence type="ECO:0000256" key="7">
    <source>
        <dbReference type="ARBA" id="ARBA00070053"/>
    </source>
</evidence>
<evidence type="ECO:0000256" key="2">
    <source>
        <dbReference type="ARBA" id="ARBA00013090"/>
    </source>
</evidence>
<comment type="caution">
    <text evidence="9">The sequence shown here is derived from an EMBL/GenBank/DDBJ whole genome shotgun (WGS) entry which is preliminary data.</text>
</comment>
<evidence type="ECO:0000256" key="3">
    <source>
        <dbReference type="ARBA" id="ARBA00022960"/>
    </source>
</evidence>
<dbReference type="AlphaFoldDB" id="A0A1F7RBH2"/>
<dbReference type="EMBL" id="MGDB01000150">
    <property type="protein sequence ID" value="OGL38304.1"/>
    <property type="molecule type" value="Genomic_DNA"/>
</dbReference>
<dbReference type="PANTHER" id="PTHR21198:SF2">
    <property type="entry name" value="GLUTAMATE RACEMASE"/>
    <property type="match status" value="1"/>
</dbReference>
<dbReference type="InterPro" id="IPR004391">
    <property type="entry name" value="Glu_race"/>
</dbReference>
<dbReference type="Pfam" id="PF01177">
    <property type="entry name" value="Asp_Glu_race"/>
    <property type="match status" value="1"/>
</dbReference>
<dbReference type="GO" id="GO:0008881">
    <property type="term" value="F:glutamate racemase activity"/>
    <property type="evidence" value="ECO:0007669"/>
    <property type="project" value="UniProtKB-UniRule"/>
</dbReference>
<sequence length="269" mass="29839">MNFRYNKKPIGVFDSGIGGLTVLKQVMKLLPNENSIYLGDTARVPYGTKSQETVRRYTFQNIHFLLEKGIKILVIACNTATAHSLEIAKKTFPIPIIGVIEPGARAAVRVSKKKRVGVIGTFGTIESSVYNRAILSLDPKFKIFSKPCPLFVSLAEEGLTRGRIARTIADRYLTPLKQKRIDALVLGCTHYPLLKGTIQKSIGKSVKLIDSSIETAKAVKEVLKEKSLENKNSTGSYHHFFISDASSHFLRTAKLFLGKVIDDFVQVDL</sequence>
<dbReference type="UniPathway" id="UPA00219"/>
<keyword evidence="4 8" id="KW-0573">Peptidoglycan synthesis</keyword>
<keyword evidence="3 8" id="KW-0133">Cell shape</keyword>
<feature type="binding site" evidence="8">
    <location>
        <begin position="189"/>
        <end position="190"/>
    </location>
    <ligand>
        <name>substrate</name>
    </ligand>
</feature>
<dbReference type="GO" id="GO:0008360">
    <property type="term" value="P:regulation of cell shape"/>
    <property type="evidence" value="ECO:0007669"/>
    <property type="project" value="UniProtKB-KW"/>
</dbReference>
<reference evidence="9 10" key="1">
    <citation type="journal article" date="2016" name="Nat. Commun.">
        <title>Thousands of microbial genomes shed light on interconnected biogeochemical processes in an aquifer system.</title>
        <authorList>
            <person name="Anantharaman K."/>
            <person name="Brown C.T."/>
            <person name="Hug L.A."/>
            <person name="Sharon I."/>
            <person name="Castelle C.J."/>
            <person name="Probst A.J."/>
            <person name="Thomas B.C."/>
            <person name="Singh A."/>
            <person name="Wilkins M.J."/>
            <person name="Karaoz U."/>
            <person name="Brodie E.L."/>
            <person name="Williams K.H."/>
            <person name="Hubbard S.S."/>
            <person name="Banfield J.F."/>
        </authorList>
    </citation>
    <scope>NUCLEOTIDE SEQUENCE [LARGE SCALE GENOMIC DNA]</scope>
</reference>
<dbReference type="SUPFAM" id="SSF53681">
    <property type="entry name" value="Aspartate/glutamate racemase"/>
    <property type="match status" value="2"/>
</dbReference>
<dbReference type="Gene3D" id="3.40.50.1860">
    <property type="match status" value="2"/>
</dbReference>
<dbReference type="NCBIfam" id="TIGR00067">
    <property type="entry name" value="glut_race"/>
    <property type="match status" value="1"/>
</dbReference>
<feature type="active site" description="Proton donor/acceptor" evidence="8">
    <location>
        <position position="77"/>
    </location>
</feature>
<dbReference type="GO" id="GO:0071555">
    <property type="term" value="P:cell wall organization"/>
    <property type="evidence" value="ECO:0007669"/>
    <property type="project" value="UniProtKB-KW"/>
</dbReference>
<comment type="function">
    <text evidence="8">Provides the (R)-glutamate required for cell wall biosynthesis.</text>
</comment>
<protein>
    <recommendedName>
        <fullName evidence="7 8">Glutamate racemase</fullName>
        <ecNumber evidence="2 8">5.1.1.3</ecNumber>
    </recommendedName>
</protein>
<gene>
    <name evidence="8" type="primary">murI</name>
    <name evidence="9" type="ORF">A2042_08605</name>
</gene>
<feature type="binding site" evidence="8">
    <location>
        <begin position="78"/>
        <end position="79"/>
    </location>
    <ligand>
        <name>substrate</name>
    </ligand>
</feature>
<dbReference type="PROSITE" id="PS00924">
    <property type="entry name" value="ASP_GLU_RACEMASE_2"/>
    <property type="match status" value="1"/>
</dbReference>
<comment type="pathway">
    <text evidence="8">Cell wall biogenesis; peptidoglycan biosynthesis.</text>
</comment>
<organism evidence="9 10">
    <name type="scientific">Candidatus Schekmanbacteria bacterium GWA2_38_11</name>
    <dbReference type="NCBI Taxonomy" id="1817876"/>
    <lineage>
        <taxon>Bacteria</taxon>
        <taxon>Candidatus Schekmaniibacteriota</taxon>
    </lineage>
</organism>
<dbReference type="EC" id="5.1.1.3" evidence="2 8"/>
<keyword evidence="5 8" id="KW-0413">Isomerase</keyword>
<evidence type="ECO:0000256" key="8">
    <source>
        <dbReference type="HAMAP-Rule" id="MF_00258"/>
    </source>
</evidence>
<dbReference type="HAMAP" id="MF_00258">
    <property type="entry name" value="Glu_racemase"/>
    <property type="match status" value="1"/>
</dbReference>
<evidence type="ECO:0000256" key="4">
    <source>
        <dbReference type="ARBA" id="ARBA00022984"/>
    </source>
</evidence>
<dbReference type="FunFam" id="3.40.50.1860:FF:000002">
    <property type="entry name" value="Glutamate racemase"/>
    <property type="match status" value="1"/>
</dbReference>
<evidence type="ECO:0000313" key="10">
    <source>
        <dbReference type="Proteomes" id="UP000178526"/>
    </source>
</evidence>
<proteinExistence type="inferred from homology"/>
<dbReference type="InterPro" id="IPR033134">
    <property type="entry name" value="Asp/Glu_racemase_AS_2"/>
</dbReference>